<keyword evidence="9 11" id="KW-0472">Membrane</keyword>
<dbReference type="InterPro" id="IPR008250">
    <property type="entry name" value="ATPase_P-typ_transduc_dom_A_sf"/>
</dbReference>
<gene>
    <name evidence="13" type="ORF">C479_07778</name>
</gene>
<evidence type="ECO:0000256" key="11">
    <source>
        <dbReference type="SAM" id="Phobius"/>
    </source>
</evidence>
<dbReference type="InterPro" id="IPR023298">
    <property type="entry name" value="ATPase_P-typ_TM_dom_sf"/>
</dbReference>
<dbReference type="InterPro" id="IPR001757">
    <property type="entry name" value="P_typ_ATPase"/>
</dbReference>
<feature type="transmembrane region" description="Helical" evidence="11">
    <location>
        <begin position="838"/>
        <end position="871"/>
    </location>
</feature>
<dbReference type="GO" id="GO:0016020">
    <property type="term" value="C:membrane"/>
    <property type="evidence" value="ECO:0007669"/>
    <property type="project" value="InterPro"/>
</dbReference>
<dbReference type="GO" id="GO:0016887">
    <property type="term" value="F:ATP hydrolysis activity"/>
    <property type="evidence" value="ECO:0007669"/>
    <property type="project" value="InterPro"/>
</dbReference>
<evidence type="ECO:0000256" key="1">
    <source>
        <dbReference type="ARBA" id="ARBA00004127"/>
    </source>
</evidence>
<dbReference type="InterPro" id="IPR006121">
    <property type="entry name" value="HMA_dom"/>
</dbReference>
<dbReference type="PANTHER" id="PTHR43520:SF8">
    <property type="entry name" value="P-TYPE CU(+) TRANSPORTER"/>
    <property type="match status" value="1"/>
</dbReference>
<dbReference type="Gene3D" id="3.40.1110.10">
    <property type="entry name" value="Calcium-transporting ATPase, cytoplasmic domain N"/>
    <property type="match status" value="1"/>
</dbReference>
<dbReference type="InterPro" id="IPR023214">
    <property type="entry name" value="HAD_sf"/>
</dbReference>
<feature type="transmembrane region" description="Helical" evidence="11">
    <location>
        <begin position="211"/>
        <end position="230"/>
    </location>
</feature>
<feature type="region of interest" description="Disordered" evidence="10">
    <location>
        <begin position="54"/>
        <end position="79"/>
    </location>
</feature>
<dbReference type="InterPro" id="IPR059000">
    <property type="entry name" value="ATPase_P-type_domA"/>
</dbReference>
<evidence type="ECO:0000256" key="4">
    <source>
        <dbReference type="ARBA" id="ARBA00022723"/>
    </source>
</evidence>
<dbReference type="EMBL" id="AOIQ01000014">
    <property type="protein sequence ID" value="ELZ10693.1"/>
    <property type="molecule type" value="Genomic_DNA"/>
</dbReference>
<dbReference type="STRING" id="1227490.C479_07778"/>
<dbReference type="SUPFAM" id="SSF81653">
    <property type="entry name" value="Calcium ATPase, transduction domain A"/>
    <property type="match status" value="1"/>
</dbReference>
<feature type="transmembrane region" description="Helical" evidence="11">
    <location>
        <begin position="275"/>
        <end position="293"/>
    </location>
</feature>
<evidence type="ECO:0000256" key="9">
    <source>
        <dbReference type="ARBA" id="ARBA00023136"/>
    </source>
</evidence>
<dbReference type="GO" id="GO:0043682">
    <property type="term" value="F:P-type divalent copper transporter activity"/>
    <property type="evidence" value="ECO:0007669"/>
    <property type="project" value="TreeGrafter"/>
</dbReference>
<evidence type="ECO:0000256" key="8">
    <source>
        <dbReference type="ARBA" id="ARBA00022989"/>
    </source>
</evidence>
<dbReference type="AlphaFoldDB" id="M0BK65"/>
<keyword evidence="4" id="KW-0479">Metal-binding</keyword>
<dbReference type="InterPro" id="IPR023299">
    <property type="entry name" value="ATPase_P-typ_cyto_dom_N"/>
</dbReference>
<feature type="domain" description="HMA" evidence="12">
    <location>
        <begin position="87"/>
        <end position="153"/>
    </location>
</feature>
<keyword evidence="14" id="KW-1185">Reference proteome</keyword>
<dbReference type="NCBIfam" id="TIGR01494">
    <property type="entry name" value="ATPase_P-type"/>
    <property type="match status" value="2"/>
</dbReference>
<evidence type="ECO:0000256" key="2">
    <source>
        <dbReference type="ARBA" id="ARBA00006024"/>
    </source>
</evidence>
<feature type="transmembrane region" description="Helical" evidence="11">
    <location>
        <begin position="251"/>
        <end position="269"/>
    </location>
</feature>
<evidence type="ECO:0000259" key="12">
    <source>
        <dbReference type="PROSITE" id="PS50846"/>
    </source>
</evidence>
<evidence type="ECO:0000313" key="13">
    <source>
        <dbReference type="EMBL" id="ELZ10693.1"/>
    </source>
</evidence>
<evidence type="ECO:0000256" key="10">
    <source>
        <dbReference type="SAM" id="MobiDB-lite"/>
    </source>
</evidence>
<dbReference type="GO" id="GO:0005507">
    <property type="term" value="F:copper ion binding"/>
    <property type="evidence" value="ECO:0007669"/>
    <property type="project" value="TreeGrafter"/>
</dbReference>
<feature type="transmembrane region" description="Helical" evidence="11">
    <location>
        <begin position="172"/>
        <end position="191"/>
    </location>
</feature>
<dbReference type="SUPFAM" id="SSF81665">
    <property type="entry name" value="Calcium ATPase, transmembrane domain M"/>
    <property type="match status" value="1"/>
</dbReference>
<dbReference type="OrthoDB" id="8588at2157"/>
<dbReference type="PATRIC" id="fig|1227490.4.peg.1577"/>
<keyword evidence="7" id="KW-1278">Translocase</keyword>
<dbReference type="NCBIfam" id="TIGR01525">
    <property type="entry name" value="ATPase-IB_hvy"/>
    <property type="match status" value="1"/>
</dbReference>
<feature type="transmembrane region" description="Helical" evidence="11">
    <location>
        <begin position="427"/>
        <end position="445"/>
    </location>
</feature>
<dbReference type="PANTHER" id="PTHR43520">
    <property type="entry name" value="ATP7, ISOFORM B"/>
    <property type="match status" value="1"/>
</dbReference>
<proteinExistence type="inferred from homology"/>
<dbReference type="SUPFAM" id="SSF56784">
    <property type="entry name" value="HAD-like"/>
    <property type="match status" value="1"/>
</dbReference>
<dbReference type="Pfam" id="PF00122">
    <property type="entry name" value="E1-E2_ATPase"/>
    <property type="match status" value="1"/>
</dbReference>
<dbReference type="GO" id="GO:0055070">
    <property type="term" value="P:copper ion homeostasis"/>
    <property type="evidence" value="ECO:0007669"/>
    <property type="project" value="TreeGrafter"/>
</dbReference>
<dbReference type="GO" id="GO:0012505">
    <property type="term" value="C:endomembrane system"/>
    <property type="evidence" value="ECO:0007669"/>
    <property type="project" value="UniProtKB-SubCell"/>
</dbReference>
<feature type="compositionally biased region" description="Low complexity" evidence="10">
    <location>
        <begin position="70"/>
        <end position="79"/>
    </location>
</feature>
<evidence type="ECO:0000256" key="6">
    <source>
        <dbReference type="ARBA" id="ARBA00022840"/>
    </source>
</evidence>
<accession>M0BK65</accession>
<dbReference type="InterPro" id="IPR018303">
    <property type="entry name" value="ATPase_P-typ_P_site"/>
</dbReference>
<keyword evidence="6" id="KW-0067">ATP-binding</keyword>
<keyword evidence="3 11" id="KW-0812">Transmembrane</keyword>
<comment type="caution">
    <text evidence="13">The sequence shown here is derived from an EMBL/GenBank/DDBJ whole genome shotgun (WGS) entry which is preliminary data.</text>
</comment>
<reference evidence="13 14" key="1">
    <citation type="journal article" date="2014" name="PLoS Genet.">
        <title>Phylogenetically driven sequencing of extremely halophilic archaea reveals strategies for static and dynamic osmo-response.</title>
        <authorList>
            <person name="Becker E.A."/>
            <person name="Seitzer P.M."/>
            <person name="Tritt A."/>
            <person name="Larsen D."/>
            <person name="Krusor M."/>
            <person name="Yao A.I."/>
            <person name="Wu D."/>
            <person name="Madern D."/>
            <person name="Eisen J.A."/>
            <person name="Darling A.E."/>
            <person name="Facciotti M.T."/>
        </authorList>
    </citation>
    <scope>NUCLEOTIDE SEQUENCE [LARGE SCALE GENOMIC DNA]</scope>
    <source>
        <strain evidence="13 14">JCM 14624</strain>
    </source>
</reference>
<dbReference type="Gene3D" id="2.70.150.10">
    <property type="entry name" value="Calcium-transporting ATPase, cytoplasmic transduction domain A"/>
    <property type="match status" value="1"/>
</dbReference>
<comment type="subcellular location">
    <subcellularLocation>
        <location evidence="1">Endomembrane system</location>
        <topology evidence="1">Multi-pass membrane protein</topology>
    </subcellularLocation>
</comment>
<evidence type="ECO:0000256" key="7">
    <source>
        <dbReference type="ARBA" id="ARBA00022967"/>
    </source>
</evidence>
<dbReference type="InterPro" id="IPR027256">
    <property type="entry name" value="P-typ_ATPase_IB"/>
</dbReference>
<dbReference type="Pfam" id="PF00403">
    <property type="entry name" value="HMA"/>
    <property type="match status" value="1"/>
</dbReference>
<evidence type="ECO:0000256" key="3">
    <source>
        <dbReference type="ARBA" id="ARBA00022692"/>
    </source>
</evidence>
<dbReference type="InterPro" id="IPR036163">
    <property type="entry name" value="HMA_dom_sf"/>
</dbReference>
<evidence type="ECO:0000313" key="14">
    <source>
        <dbReference type="Proteomes" id="UP000011560"/>
    </source>
</evidence>
<keyword evidence="5" id="KW-0547">Nucleotide-binding</keyword>
<dbReference type="GO" id="GO:0005524">
    <property type="term" value="F:ATP binding"/>
    <property type="evidence" value="ECO:0007669"/>
    <property type="project" value="UniProtKB-KW"/>
</dbReference>
<keyword evidence="8 11" id="KW-1133">Transmembrane helix</keyword>
<organism evidence="13 14">
    <name type="scientific">Halovivax asiaticus JCM 14624</name>
    <dbReference type="NCBI Taxonomy" id="1227490"/>
    <lineage>
        <taxon>Archaea</taxon>
        <taxon>Methanobacteriati</taxon>
        <taxon>Methanobacteriota</taxon>
        <taxon>Stenosarchaea group</taxon>
        <taxon>Halobacteria</taxon>
        <taxon>Halobacteriales</taxon>
        <taxon>Natrialbaceae</taxon>
        <taxon>Halovivax</taxon>
    </lineage>
</organism>
<comment type="similarity">
    <text evidence="2">Belongs to the cation transport ATPase (P-type) (TC 3.A.3) family. Type IB subfamily.</text>
</comment>
<dbReference type="InterPro" id="IPR036412">
    <property type="entry name" value="HAD-like_sf"/>
</dbReference>
<dbReference type="CDD" id="cd00371">
    <property type="entry name" value="HMA"/>
    <property type="match status" value="1"/>
</dbReference>
<dbReference type="PROSITE" id="PS00154">
    <property type="entry name" value="ATPASE_E1_E2"/>
    <property type="match status" value="1"/>
</dbReference>
<dbReference type="PROSITE" id="PS50846">
    <property type="entry name" value="HMA_2"/>
    <property type="match status" value="1"/>
</dbReference>
<dbReference type="SUPFAM" id="SSF55008">
    <property type="entry name" value="HMA, heavy metal-associated domain"/>
    <property type="match status" value="1"/>
</dbReference>
<dbReference type="PRINTS" id="PR00119">
    <property type="entry name" value="CATATPASE"/>
</dbReference>
<feature type="region of interest" description="Disordered" evidence="10">
    <location>
        <begin position="560"/>
        <end position="612"/>
    </location>
</feature>
<sequence length="883" mass="91018">MSDCSLCELPTPDPPVIDPDVDGTFCCRGCLEVSRTLDDTDSVDRGDVRARVEAARADSVGDTAREDAAGEAASPAAGTDAVPTGFETAFLAVDGMHCATCEGFVSLLGEREPAVHTVEASYATDTARVIYDPDRLDRDELPAVLSGYGYETRLRDGAGRDARADEALVQRLLVGGFLSMLVMPWYVFYLYPSYVGIETGVLSTGAGSAAGSSVPLALLGVFSGGVLCYTGYPVLRGAYVSLRVGRPNMDLLIAIAAGSAYVYSTIALVFGRTHLYYDVTVAVIMVVSLGGYYEGRIKRRATGLLADVTSAGVRAATRRTADGETETVSVDHLEPGEAVVVRPGERVPVDGTVREGTAAVDESVVTGESMPTTKRPGDAVVGGAIVTDSALVCAVGDDAESTLDRIASLMWEIQSETPGIQRFADRLAAVFVPLVLATAVAVTGWRVARGVPADTAVLTGLTVLVVSCPCAMGLATPLAVASGLRDALERGIVVANATLFESAPAVETVVFDKTGTVTTGEMTVRTVAGEEAAIDRAAAVERYSTHPVADAIVARAAAGADHDELAGPTNAVAPDGGAERGGGTVSDGDPVTAAGSTALSEESGHDAENGGHATETTALDARDFERHPGEGVSAVVCGLDERGAGTDGVDERPTDGDRVVVGTPTLVERMVGPIPADLGDAIDVARERGRLPVVIGYAGRARAVAVVGDRPRRSWRAVLESVADREVVVLTGDDESATTELREHPAVDRVFAGVPPEGKVATVRRLSAAGVTAMVGDGTNDAPALVAADVGIALGTGTARATDAADAILADGDLATAPAVFELAEGTRRRIRENVRWALLYNAVAIPLAAAGLINPLFAALAMAGSSAIVVVNSSRPVLRDGE</sequence>
<dbReference type="Pfam" id="PF00702">
    <property type="entry name" value="Hydrolase"/>
    <property type="match status" value="1"/>
</dbReference>
<feature type="transmembrane region" description="Helical" evidence="11">
    <location>
        <begin position="457"/>
        <end position="480"/>
    </location>
</feature>
<name>M0BK65_9EURY</name>
<evidence type="ECO:0000256" key="5">
    <source>
        <dbReference type="ARBA" id="ARBA00022741"/>
    </source>
</evidence>
<dbReference type="Gene3D" id="3.30.70.100">
    <property type="match status" value="1"/>
</dbReference>
<dbReference type="Proteomes" id="UP000011560">
    <property type="component" value="Unassembled WGS sequence"/>
</dbReference>
<dbReference type="RefSeq" id="WP_007700410.1">
    <property type="nucleotide sequence ID" value="NZ_AOIQ01000014.1"/>
</dbReference>
<dbReference type="SUPFAM" id="SSF81660">
    <property type="entry name" value="Metal cation-transporting ATPase, ATP-binding domain N"/>
    <property type="match status" value="1"/>
</dbReference>
<dbReference type="Gene3D" id="3.40.50.1000">
    <property type="entry name" value="HAD superfamily/HAD-like"/>
    <property type="match status" value="1"/>
</dbReference>
<protein>
    <submittedName>
        <fullName evidence="13">Heavy metal translocating P-type ATPase</fullName>
    </submittedName>
</protein>